<sequence>MGPRSQAKAASNAKRKDPEPPVPAPDWPALQPLVPTTDLTRKTLLEEQIIVIHNLFTSTLCKKYVSFLSQLPLVTTPVQPKAGDAVRVNDRLQFDDAAFAEQLWSSTALKQLVNGANESNDPEILTRDGLKKLWGGEVCGLNPRIRIYRYGPGQFFGQHYDESNTTIFPTSPPTPAKTTWTLLIYLTGPATGCVGGETVFYPELGPAKKFSGKTSEGTALIAVELEVGMALLHKHGQDCLLHEGRKVTKGEKWVIRSDLCVKR</sequence>
<comment type="caution">
    <text evidence="8">The sequence shown here is derived from an EMBL/GenBank/DDBJ whole genome shotgun (WGS) entry which is preliminary data.</text>
</comment>
<dbReference type="InterPro" id="IPR006620">
    <property type="entry name" value="Pro_4_hyd_alph"/>
</dbReference>
<name>A0AAE0DKS8_9LECA</name>
<dbReference type="PROSITE" id="PS51471">
    <property type="entry name" value="FE2OG_OXY"/>
    <property type="match status" value="1"/>
</dbReference>
<organism evidence="8 9">
    <name type="scientific">Lepraria neglecta</name>
    <dbReference type="NCBI Taxonomy" id="209136"/>
    <lineage>
        <taxon>Eukaryota</taxon>
        <taxon>Fungi</taxon>
        <taxon>Dikarya</taxon>
        <taxon>Ascomycota</taxon>
        <taxon>Pezizomycotina</taxon>
        <taxon>Lecanoromycetes</taxon>
        <taxon>OSLEUM clade</taxon>
        <taxon>Lecanoromycetidae</taxon>
        <taxon>Lecanorales</taxon>
        <taxon>Lecanorineae</taxon>
        <taxon>Stereocaulaceae</taxon>
        <taxon>Lepraria</taxon>
    </lineage>
</organism>
<dbReference type="InterPro" id="IPR045054">
    <property type="entry name" value="P4HA-like"/>
</dbReference>
<evidence type="ECO:0000313" key="8">
    <source>
        <dbReference type="EMBL" id="KAK3173469.1"/>
    </source>
</evidence>
<dbReference type="EMBL" id="JASNWA010000007">
    <property type="protein sequence ID" value="KAK3173469.1"/>
    <property type="molecule type" value="Genomic_DNA"/>
</dbReference>
<dbReference type="GO" id="GO:0031418">
    <property type="term" value="F:L-ascorbic acid binding"/>
    <property type="evidence" value="ECO:0007669"/>
    <property type="project" value="InterPro"/>
</dbReference>
<dbReference type="PANTHER" id="PTHR10869:SF236">
    <property type="entry name" value="PROLYL 4-HYDROXYLASE ALPHA SUBUNIT DOMAIN-CONTAINING PROTEIN"/>
    <property type="match status" value="1"/>
</dbReference>
<evidence type="ECO:0000256" key="6">
    <source>
        <dbReference type="SAM" id="MobiDB-lite"/>
    </source>
</evidence>
<gene>
    <name evidence="8" type="ORF">OEA41_006798</name>
</gene>
<evidence type="ECO:0000259" key="7">
    <source>
        <dbReference type="PROSITE" id="PS51471"/>
    </source>
</evidence>
<dbReference type="InterPro" id="IPR005123">
    <property type="entry name" value="Oxoglu/Fe-dep_dioxygenase_dom"/>
</dbReference>
<dbReference type="Pfam" id="PF13640">
    <property type="entry name" value="2OG-FeII_Oxy_3"/>
    <property type="match status" value="1"/>
</dbReference>
<protein>
    <recommendedName>
        <fullName evidence="7">Fe2OG dioxygenase domain-containing protein</fullName>
    </recommendedName>
</protein>
<keyword evidence="2" id="KW-0479">Metal-binding</keyword>
<dbReference type="GO" id="GO:0004656">
    <property type="term" value="F:procollagen-proline 4-dioxygenase activity"/>
    <property type="evidence" value="ECO:0007669"/>
    <property type="project" value="TreeGrafter"/>
</dbReference>
<evidence type="ECO:0000256" key="4">
    <source>
        <dbReference type="ARBA" id="ARBA00023002"/>
    </source>
</evidence>
<dbReference type="InterPro" id="IPR044862">
    <property type="entry name" value="Pro_4_hyd_alph_FE2OG_OXY"/>
</dbReference>
<keyword evidence="3" id="KW-0223">Dioxygenase</keyword>
<feature type="domain" description="Fe2OG dioxygenase" evidence="7">
    <location>
        <begin position="140"/>
        <end position="263"/>
    </location>
</feature>
<dbReference type="AlphaFoldDB" id="A0AAE0DKS8"/>
<accession>A0AAE0DKS8</accession>
<proteinExistence type="predicted"/>
<dbReference type="SMART" id="SM00702">
    <property type="entry name" value="P4Hc"/>
    <property type="match status" value="1"/>
</dbReference>
<dbReference type="PANTHER" id="PTHR10869">
    <property type="entry name" value="PROLYL 4-HYDROXYLASE ALPHA SUBUNIT"/>
    <property type="match status" value="1"/>
</dbReference>
<evidence type="ECO:0000313" key="9">
    <source>
        <dbReference type="Proteomes" id="UP001276659"/>
    </source>
</evidence>
<dbReference type="Proteomes" id="UP001276659">
    <property type="component" value="Unassembled WGS sequence"/>
</dbReference>
<evidence type="ECO:0000256" key="2">
    <source>
        <dbReference type="ARBA" id="ARBA00022723"/>
    </source>
</evidence>
<keyword evidence="5" id="KW-0408">Iron</keyword>
<keyword evidence="4" id="KW-0560">Oxidoreductase</keyword>
<dbReference type="GO" id="GO:0005506">
    <property type="term" value="F:iron ion binding"/>
    <property type="evidence" value="ECO:0007669"/>
    <property type="project" value="InterPro"/>
</dbReference>
<dbReference type="FunFam" id="2.60.120.620:FF:000021">
    <property type="entry name" value="WGS project CABT00000000 data, contig 2.8"/>
    <property type="match status" value="1"/>
</dbReference>
<dbReference type="Gene3D" id="2.60.120.620">
    <property type="entry name" value="q2cbj1_9rhob like domain"/>
    <property type="match status" value="1"/>
</dbReference>
<comment type="cofactor">
    <cofactor evidence="1">
        <name>L-ascorbate</name>
        <dbReference type="ChEBI" id="CHEBI:38290"/>
    </cofactor>
</comment>
<keyword evidence="9" id="KW-1185">Reference proteome</keyword>
<reference evidence="8" key="1">
    <citation type="submission" date="2022-11" db="EMBL/GenBank/DDBJ databases">
        <title>Chromosomal genome sequence assembly and mating type (MAT) locus characterization of the leprose asexual lichenized fungus Lepraria neglecta (Nyl.) Erichsen.</title>
        <authorList>
            <person name="Allen J.L."/>
            <person name="Pfeffer B."/>
        </authorList>
    </citation>
    <scope>NUCLEOTIDE SEQUENCE</scope>
    <source>
        <strain evidence="8">Allen 5258</strain>
    </source>
</reference>
<evidence type="ECO:0000256" key="1">
    <source>
        <dbReference type="ARBA" id="ARBA00001961"/>
    </source>
</evidence>
<evidence type="ECO:0000256" key="5">
    <source>
        <dbReference type="ARBA" id="ARBA00023004"/>
    </source>
</evidence>
<feature type="region of interest" description="Disordered" evidence="6">
    <location>
        <begin position="1"/>
        <end position="30"/>
    </location>
</feature>
<dbReference type="GO" id="GO:0005783">
    <property type="term" value="C:endoplasmic reticulum"/>
    <property type="evidence" value="ECO:0007669"/>
    <property type="project" value="TreeGrafter"/>
</dbReference>
<evidence type="ECO:0000256" key="3">
    <source>
        <dbReference type="ARBA" id="ARBA00022964"/>
    </source>
</evidence>